<dbReference type="Pfam" id="PF03331">
    <property type="entry name" value="LpxC"/>
    <property type="match status" value="1"/>
</dbReference>
<dbReference type="GO" id="GO:0009245">
    <property type="term" value="P:lipid A biosynthetic process"/>
    <property type="evidence" value="ECO:0007669"/>
    <property type="project" value="UniProtKB-UniRule"/>
</dbReference>
<dbReference type="NCBIfam" id="TIGR00325">
    <property type="entry name" value="lpxC"/>
    <property type="match status" value="1"/>
</dbReference>
<dbReference type="Gene3D" id="3.30.1700.10">
    <property type="entry name" value="lpxc deacetylase, domain 2"/>
    <property type="match status" value="1"/>
</dbReference>
<gene>
    <name evidence="12" type="primary">lpxC</name>
    <name evidence="13" type="ORF">SAMN05421834_1213</name>
</gene>
<evidence type="ECO:0000256" key="1">
    <source>
        <dbReference type="ARBA" id="ARBA00001947"/>
    </source>
</evidence>
<dbReference type="AlphaFoldDB" id="A0A1N7A292"/>
<dbReference type="GO" id="GO:0046872">
    <property type="term" value="F:metal ion binding"/>
    <property type="evidence" value="ECO:0007669"/>
    <property type="project" value="UniProtKB-KW"/>
</dbReference>
<dbReference type="InterPro" id="IPR011334">
    <property type="entry name" value="UDP-acyl_GlcNac_deAcase_C"/>
</dbReference>
<keyword evidence="9 12" id="KW-0862">Zinc</keyword>
<evidence type="ECO:0000256" key="8">
    <source>
        <dbReference type="ARBA" id="ARBA00022801"/>
    </source>
</evidence>
<keyword evidence="7 12" id="KW-0479">Metal-binding</keyword>
<dbReference type="Gene3D" id="3.30.230.20">
    <property type="entry name" value="lpxc deacetylase, domain 1"/>
    <property type="match status" value="1"/>
</dbReference>
<evidence type="ECO:0000313" key="13">
    <source>
        <dbReference type="EMBL" id="SIR33215.1"/>
    </source>
</evidence>
<dbReference type="OrthoDB" id="9772788at2"/>
<dbReference type="PANTHER" id="PTHR33694:SF1">
    <property type="entry name" value="UDP-3-O-ACYL-N-ACETYLGLUCOSAMINE DEACETYLASE 1, MITOCHONDRIAL-RELATED"/>
    <property type="match status" value="1"/>
</dbReference>
<dbReference type="STRING" id="56779.SAMN05421834_1213"/>
<keyword evidence="6 12" id="KW-0441">Lipid A biosynthesis</keyword>
<proteinExistence type="inferred from homology"/>
<evidence type="ECO:0000313" key="14">
    <source>
        <dbReference type="Proteomes" id="UP000185669"/>
    </source>
</evidence>
<evidence type="ECO:0000256" key="9">
    <source>
        <dbReference type="ARBA" id="ARBA00022833"/>
    </source>
</evidence>
<comment type="function">
    <text evidence="2 12">Catalyzes the hydrolysis of UDP-3-O-myristoyl-N-acetylglucosamine to form UDP-3-O-myristoylglucosamine and acetate, the committed step in lipid A biosynthesis.</text>
</comment>
<organism evidence="13 14">
    <name type="scientific">Halanaerobium kushneri</name>
    <dbReference type="NCBI Taxonomy" id="56779"/>
    <lineage>
        <taxon>Bacteria</taxon>
        <taxon>Bacillati</taxon>
        <taxon>Bacillota</taxon>
        <taxon>Clostridia</taxon>
        <taxon>Halanaerobiales</taxon>
        <taxon>Halanaerobiaceae</taxon>
        <taxon>Halanaerobium</taxon>
    </lineage>
</organism>
<evidence type="ECO:0000256" key="4">
    <source>
        <dbReference type="ARBA" id="ARBA00012745"/>
    </source>
</evidence>
<feature type="binding site" evidence="12">
    <location>
        <position position="240"/>
    </location>
    <ligand>
        <name>Zn(2+)</name>
        <dbReference type="ChEBI" id="CHEBI:29105"/>
    </ligand>
</feature>
<keyword evidence="14" id="KW-1185">Reference proteome</keyword>
<evidence type="ECO:0000256" key="6">
    <source>
        <dbReference type="ARBA" id="ARBA00022556"/>
    </source>
</evidence>
<dbReference type="EC" id="3.5.1.108" evidence="4 12"/>
<dbReference type="EMBL" id="FTNC01000021">
    <property type="protein sequence ID" value="SIR33215.1"/>
    <property type="molecule type" value="Genomic_DNA"/>
</dbReference>
<name>A0A1N7A292_9FIRM</name>
<evidence type="ECO:0000256" key="10">
    <source>
        <dbReference type="ARBA" id="ARBA00023098"/>
    </source>
</evidence>
<dbReference type="PANTHER" id="PTHR33694">
    <property type="entry name" value="UDP-3-O-ACYL-N-ACETYLGLUCOSAMINE DEACETYLASE 1, MITOCHONDRIAL-RELATED"/>
    <property type="match status" value="1"/>
</dbReference>
<dbReference type="UniPathway" id="UPA00359">
    <property type="reaction ID" value="UER00478"/>
</dbReference>
<dbReference type="GO" id="GO:0103117">
    <property type="term" value="F:UDP-3-O-acyl-N-acetylglucosamine deacetylase activity"/>
    <property type="evidence" value="ECO:0007669"/>
    <property type="project" value="UniProtKB-UniRule"/>
</dbReference>
<feature type="binding site" evidence="12">
    <location>
        <position position="85"/>
    </location>
    <ligand>
        <name>Zn(2+)</name>
        <dbReference type="ChEBI" id="CHEBI:29105"/>
    </ligand>
</feature>
<dbReference type="HAMAP" id="MF_00388">
    <property type="entry name" value="LpxC"/>
    <property type="match status" value="1"/>
</dbReference>
<evidence type="ECO:0000256" key="12">
    <source>
        <dbReference type="HAMAP-Rule" id="MF_00388"/>
    </source>
</evidence>
<evidence type="ECO:0000256" key="11">
    <source>
        <dbReference type="ARBA" id="ARBA00024535"/>
    </source>
</evidence>
<dbReference type="InterPro" id="IPR004463">
    <property type="entry name" value="UDP-acyl_GlcNac_deAcase"/>
</dbReference>
<accession>A0A1N7A292</accession>
<comment type="catalytic activity">
    <reaction evidence="11 12">
        <text>a UDP-3-O-[(3R)-3-hydroxyacyl]-N-acetyl-alpha-D-glucosamine + H2O = a UDP-3-O-[(3R)-3-hydroxyacyl]-alpha-D-glucosamine + acetate</text>
        <dbReference type="Rhea" id="RHEA:67816"/>
        <dbReference type="ChEBI" id="CHEBI:15377"/>
        <dbReference type="ChEBI" id="CHEBI:30089"/>
        <dbReference type="ChEBI" id="CHEBI:137740"/>
        <dbReference type="ChEBI" id="CHEBI:173225"/>
        <dbReference type="EC" id="3.5.1.108"/>
    </reaction>
</comment>
<feature type="active site" description="Proton donor" evidence="12">
    <location>
        <position position="266"/>
    </location>
</feature>
<feature type="binding site" evidence="12">
    <location>
        <position position="244"/>
    </location>
    <ligand>
        <name>Zn(2+)</name>
        <dbReference type="ChEBI" id="CHEBI:29105"/>
    </ligand>
</feature>
<dbReference type="InterPro" id="IPR015870">
    <property type="entry name" value="UDP-acyl_N-AcGlcN_deAcase_N"/>
</dbReference>
<evidence type="ECO:0000256" key="2">
    <source>
        <dbReference type="ARBA" id="ARBA00002923"/>
    </source>
</evidence>
<evidence type="ECO:0000256" key="5">
    <source>
        <dbReference type="ARBA" id="ARBA00022516"/>
    </source>
</evidence>
<dbReference type="SUPFAM" id="SSF54211">
    <property type="entry name" value="Ribosomal protein S5 domain 2-like"/>
    <property type="match status" value="2"/>
</dbReference>
<dbReference type="Proteomes" id="UP000185669">
    <property type="component" value="Unassembled WGS sequence"/>
</dbReference>
<dbReference type="InterPro" id="IPR020568">
    <property type="entry name" value="Ribosomal_Su5_D2-typ_SF"/>
</dbReference>
<reference evidence="14" key="1">
    <citation type="submission" date="2017-01" db="EMBL/GenBank/DDBJ databases">
        <authorList>
            <person name="Varghese N."/>
            <person name="Submissions S."/>
        </authorList>
    </citation>
    <scope>NUCLEOTIDE SEQUENCE [LARGE SCALE GENOMIC DNA]</scope>
    <source>
        <strain evidence="14">ATCC 700103</strain>
    </source>
</reference>
<protein>
    <recommendedName>
        <fullName evidence="4 12">UDP-3-O-acyl-N-acetylglucosamine deacetylase</fullName>
        <shortName evidence="12">UDP-3-O-acyl-GlcNAc deacetylase</shortName>
        <ecNumber evidence="4 12">3.5.1.108</ecNumber>
    </recommendedName>
    <alternativeName>
        <fullName evidence="12">UDP-3-O-[R-3-hydroxymyristoyl]-N-acetylglucosamine deacetylase</fullName>
    </alternativeName>
</protein>
<evidence type="ECO:0000256" key="3">
    <source>
        <dbReference type="ARBA" id="ARBA00005002"/>
    </source>
</evidence>
<keyword evidence="8 12" id="KW-0378">Hydrolase</keyword>
<keyword evidence="10 12" id="KW-0443">Lipid metabolism</keyword>
<dbReference type="GO" id="GO:0016020">
    <property type="term" value="C:membrane"/>
    <property type="evidence" value="ECO:0007669"/>
    <property type="project" value="GOC"/>
</dbReference>
<comment type="similarity">
    <text evidence="12">Belongs to the LpxC family.</text>
</comment>
<evidence type="ECO:0000256" key="7">
    <source>
        <dbReference type="ARBA" id="ARBA00022723"/>
    </source>
</evidence>
<keyword evidence="5 12" id="KW-0444">Lipid biosynthesis</keyword>
<comment type="cofactor">
    <cofactor evidence="1 12">
        <name>Zn(2+)</name>
        <dbReference type="ChEBI" id="CHEBI:29105"/>
    </cofactor>
</comment>
<sequence length="285" mass="32178">MYIEKGQQKTLNEEIEIKGIALHSGKDAEIKLKPAPVNTGIVFFRSDLDYQLKLKAEPGAVVNLVRNTTIGSREIKEAKVSTIEHLMAAIWGSGIDNLKIEVSGPEVPVIDGSAYPYYQQILAAGLKDQQEQRKIFKVESPIYAREEESYITILPYEGFKVSYTLDYQHPVIGSSYFEFDTDKISFGEEIARARTFGFAAEVEKLHEQGLALGGSLQNAVLIEEKKTVNPLRFENEFVRHKILDVIGDMFLNGRIMGHIIAVKSGHRLHVRLAEKIREKMLEEEN</sequence>
<comment type="pathway">
    <text evidence="3 12">Glycolipid biosynthesis; lipid IV(A) biosynthesis; lipid IV(A) from (3R)-3-hydroxytetradecanoyl-[acyl-carrier-protein] and UDP-N-acetyl-alpha-D-glucosamine: step 2/6.</text>
</comment>